<evidence type="ECO:0000313" key="3">
    <source>
        <dbReference type="Proteomes" id="UP001218218"/>
    </source>
</evidence>
<evidence type="ECO:0000256" key="1">
    <source>
        <dbReference type="SAM" id="MobiDB-lite"/>
    </source>
</evidence>
<name>A0AAD6Z5A3_9AGAR</name>
<feature type="compositionally biased region" description="Basic and acidic residues" evidence="1">
    <location>
        <begin position="227"/>
        <end position="238"/>
    </location>
</feature>
<organism evidence="2 3">
    <name type="scientific">Mycena albidolilacea</name>
    <dbReference type="NCBI Taxonomy" id="1033008"/>
    <lineage>
        <taxon>Eukaryota</taxon>
        <taxon>Fungi</taxon>
        <taxon>Dikarya</taxon>
        <taxon>Basidiomycota</taxon>
        <taxon>Agaricomycotina</taxon>
        <taxon>Agaricomycetes</taxon>
        <taxon>Agaricomycetidae</taxon>
        <taxon>Agaricales</taxon>
        <taxon>Marasmiineae</taxon>
        <taxon>Mycenaceae</taxon>
        <taxon>Mycena</taxon>
    </lineage>
</organism>
<reference evidence="2" key="1">
    <citation type="submission" date="2023-03" db="EMBL/GenBank/DDBJ databases">
        <title>Massive genome expansion in bonnet fungi (Mycena s.s.) driven by repeated elements and novel gene families across ecological guilds.</title>
        <authorList>
            <consortium name="Lawrence Berkeley National Laboratory"/>
            <person name="Harder C.B."/>
            <person name="Miyauchi S."/>
            <person name="Viragh M."/>
            <person name="Kuo A."/>
            <person name="Thoen E."/>
            <person name="Andreopoulos B."/>
            <person name="Lu D."/>
            <person name="Skrede I."/>
            <person name="Drula E."/>
            <person name="Henrissat B."/>
            <person name="Morin E."/>
            <person name="Kohler A."/>
            <person name="Barry K."/>
            <person name="LaButti K."/>
            <person name="Morin E."/>
            <person name="Salamov A."/>
            <person name="Lipzen A."/>
            <person name="Mereny Z."/>
            <person name="Hegedus B."/>
            <person name="Baldrian P."/>
            <person name="Stursova M."/>
            <person name="Weitz H."/>
            <person name="Taylor A."/>
            <person name="Grigoriev I.V."/>
            <person name="Nagy L.G."/>
            <person name="Martin F."/>
            <person name="Kauserud H."/>
        </authorList>
    </citation>
    <scope>NUCLEOTIDE SEQUENCE</scope>
    <source>
        <strain evidence="2">CBHHK002</strain>
    </source>
</reference>
<feature type="region of interest" description="Disordered" evidence="1">
    <location>
        <begin position="55"/>
        <end position="74"/>
    </location>
</feature>
<keyword evidence="3" id="KW-1185">Reference proteome</keyword>
<dbReference type="AlphaFoldDB" id="A0AAD6Z5A3"/>
<proteinExistence type="predicted"/>
<gene>
    <name evidence="2" type="ORF">DFH08DRAFT_1088650</name>
</gene>
<comment type="caution">
    <text evidence="2">The sequence shown here is derived from an EMBL/GenBank/DDBJ whole genome shotgun (WGS) entry which is preliminary data.</text>
</comment>
<feature type="compositionally biased region" description="Basic residues" evidence="1">
    <location>
        <begin position="56"/>
        <end position="65"/>
    </location>
</feature>
<dbReference type="Proteomes" id="UP001218218">
    <property type="component" value="Unassembled WGS sequence"/>
</dbReference>
<dbReference type="EMBL" id="JARIHO010000088">
    <property type="protein sequence ID" value="KAJ7307724.1"/>
    <property type="molecule type" value="Genomic_DNA"/>
</dbReference>
<feature type="compositionally biased region" description="Polar residues" evidence="1">
    <location>
        <begin position="194"/>
        <end position="219"/>
    </location>
</feature>
<protein>
    <submittedName>
        <fullName evidence="2">Uncharacterized protein</fullName>
    </submittedName>
</protein>
<feature type="region of interest" description="Disordered" evidence="1">
    <location>
        <begin position="177"/>
        <end position="241"/>
    </location>
</feature>
<evidence type="ECO:0000313" key="2">
    <source>
        <dbReference type="EMBL" id="KAJ7307724.1"/>
    </source>
</evidence>
<sequence length="316" mass="34480">MPTCRNQITEHAIASRTKHSFLSFHHERHSHSKKDPPFLSSYPSFIPPRIFFSAHQRQRPRRAHRAPPTGAGGDALSTELLLKAFARTINTAQKKGKRRKIDTQIHPGETLTRFNKCVALSFPFLFTILVTSAGYAGEQILVILSFGLLSVLSIETDVRPLVCPAVQSSLATVRAQHKKGAAPAEPTSFAAPMNSKTLKSTPASKPKSTPASKTASKPNTEAAPTPIDKHAFRPKELPRTSAAAPCRLDDIARAPPELSAFGRKKSANPTSFTARDGRCTGGCGKEVSRVEGFEARCGRRGWRREGRRVVGEGEDE</sequence>
<accession>A0AAD6Z5A3</accession>